<name>A0A0V0XER2_TRIPS</name>
<organism evidence="1 2">
    <name type="scientific">Trichinella pseudospiralis</name>
    <name type="common">Parasitic roundworm</name>
    <dbReference type="NCBI Taxonomy" id="6337"/>
    <lineage>
        <taxon>Eukaryota</taxon>
        <taxon>Metazoa</taxon>
        <taxon>Ecdysozoa</taxon>
        <taxon>Nematoda</taxon>
        <taxon>Enoplea</taxon>
        <taxon>Dorylaimia</taxon>
        <taxon>Trichinellida</taxon>
        <taxon>Trichinellidae</taxon>
        <taxon>Trichinella</taxon>
    </lineage>
</organism>
<comment type="caution">
    <text evidence="1">The sequence shown here is derived from an EMBL/GenBank/DDBJ whole genome shotgun (WGS) entry which is preliminary data.</text>
</comment>
<dbReference type="AlphaFoldDB" id="A0A0V0XER2"/>
<proteinExistence type="predicted"/>
<dbReference type="Proteomes" id="UP000054815">
    <property type="component" value="Unassembled WGS sequence"/>
</dbReference>
<dbReference type="EMBL" id="JYDU01000392">
    <property type="protein sequence ID" value="KRX86350.1"/>
    <property type="molecule type" value="Genomic_DNA"/>
</dbReference>
<gene>
    <name evidence="1" type="ORF">T4E_1943</name>
</gene>
<reference evidence="1 2" key="1">
    <citation type="submission" date="2015-01" db="EMBL/GenBank/DDBJ databases">
        <title>Evolution of Trichinella species and genotypes.</title>
        <authorList>
            <person name="Korhonen P.K."/>
            <person name="Edoardo P."/>
            <person name="Giuseppe L.R."/>
            <person name="Gasser R.B."/>
        </authorList>
    </citation>
    <scope>NUCLEOTIDE SEQUENCE [LARGE SCALE GENOMIC DNA]</scope>
    <source>
        <strain evidence="1">ISS141</strain>
    </source>
</reference>
<sequence length="110" mass="12225">MILKPLDGHVENVELKASLKQLYYEAMATDAFPNSYRLNSVALILGIFSATCEASFSTIPVAFGGIAPSVKSYAPLDLLSISNEELLRLFHKAKNFVLQLYSTRSHIIKY</sequence>
<accession>A0A0V0XER2</accession>
<evidence type="ECO:0000313" key="1">
    <source>
        <dbReference type="EMBL" id="KRX86350.1"/>
    </source>
</evidence>
<protein>
    <submittedName>
        <fullName evidence="1">Uncharacterized protein</fullName>
    </submittedName>
</protein>
<evidence type="ECO:0000313" key="2">
    <source>
        <dbReference type="Proteomes" id="UP000054815"/>
    </source>
</evidence>